<dbReference type="AlphaFoldDB" id="A0A290HBR6"/>
<dbReference type="PROSITE" id="PS50082">
    <property type="entry name" value="WD_REPEATS_2"/>
    <property type="match status" value="1"/>
</dbReference>
<dbReference type="SUPFAM" id="SSF50978">
    <property type="entry name" value="WD40 repeat-like"/>
    <property type="match status" value="1"/>
</dbReference>
<dbReference type="EMBL" id="CP023275">
    <property type="protein sequence ID" value="ATB68992.1"/>
    <property type="molecule type" value="Genomic_DNA"/>
</dbReference>
<dbReference type="KEGG" id="sulj:SJPD1_0879"/>
<name>A0A290HBR6_9BACT</name>
<evidence type="ECO:0000256" key="4">
    <source>
        <dbReference type="SAM" id="SignalP"/>
    </source>
</evidence>
<dbReference type="InterPro" id="IPR001680">
    <property type="entry name" value="WD40_rpt"/>
</dbReference>
<dbReference type="OrthoDB" id="11703at2"/>
<gene>
    <name evidence="5" type="ORF">SJPD1_0879</name>
</gene>
<dbReference type="PROSITE" id="PS50294">
    <property type="entry name" value="WD_REPEATS_REGION"/>
    <property type="match status" value="1"/>
</dbReference>
<accession>A0A290HBR6</accession>
<keyword evidence="2" id="KW-0677">Repeat</keyword>
<dbReference type="SMART" id="SM00320">
    <property type="entry name" value="WD40"/>
    <property type="match status" value="3"/>
</dbReference>
<dbReference type="InterPro" id="IPR036322">
    <property type="entry name" value="WD40_repeat_dom_sf"/>
</dbReference>
<feature type="signal peptide" evidence="4">
    <location>
        <begin position="1"/>
        <end position="17"/>
    </location>
</feature>
<dbReference type="PANTHER" id="PTHR19848:SF8">
    <property type="entry name" value="F-BOX AND WD REPEAT DOMAIN CONTAINING 7"/>
    <property type="match status" value="1"/>
</dbReference>
<sequence length="315" mass="34603">MKLFLFLSLLTNVLLSAALVPERTIETAGTVQHIALVEGKIIAGTSAGTLEVYQLSDATKLSQTKFPNIKDFTGDEVAPKVFSVDMLGNTLLAVVQASNGARELYLIEEGKPKVLIDATANLFISKAQFVDKKHILVALLSNEIFLWDIQTKKEIYRIQPSSSHFSDFALNETKSRAASACESGEITLFDVLSGKITQVLKGGNVDNVYTVDFKKDKVLCAGQDRRGIVYTLQNSTYERFDGSFLIYAGALSPSVTLGAFAFNEQNDIVVFDLATKAKVHTLKGQKSTLNTIIFATEKELVSSSDDQFIMIWRIP</sequence>
<dbReference type="Gene3D" id="2.130.10.10">
    <property type="entry name" value="YVTN repeat-like/Quinoprotein amine dehydrogenase"/>
    <property type="match status" value="2"/>
</dbReference>
<keyword evidence="4" id="KW-0732">Signal</keyword>
<feature type="repeat" description="WD" evidence="3">
    <location>
        <begin position="282"/>
        <end position="315"/>
    </location>
</feature>
<dbReference type="PANTHER" id="PTHR19848">
    <property type="entry name" value="WD40 REPEAT PROTEIN"/>
    <property type="match status" value="1"/>
</dbReference>
<dbReference type="Proteomes" id="UP000217349">
    <property type="component" value="Chromosome"/>
</dbReference>
<evidence type="ECO:0000256" key="1">
    <source>
        <dbReference type="ARBA" id="ARBA00022574"/>
    </source>
</evidence>
<dbReference type="RefSeq" id="WP_096046129.1">
    <property type="nucleotide sequence ID" value="NZ_CP023275.1"/>
</dbReference>
<evidence type="ECO:0000256" key="3">
    <source>
        <dbReference type="PROSITE-ProRule" id="PRU00221"/>
    </source>
</evidence>
<evidence type="ECO:0000256" key="2">
    <source>
        <dbReference type="ARBA" id="ARBA00022737"/>
    </source>
</evidence>
<feature type="chain" id="PRO_5011973524" evidence="4">
    <location>
        <begin position="18"/>
        <end position="315"/>
    </location>
</feature>
<evidence type="ECO:0000313" key="5">
    <source>
        <dbReference type="EMBL" id="ATB68992.1"/>
    </source>
</evidence>
<proteinExistence type="predicted"/>
<organism evidence="5 6">
    <name type="scientific">Sulfurospirillum diekertiae</name>
    <dbReference type="NCBI Taxonomy" id="1854492"/>
    <lineage>
        <taxon>Bacteria</taxon>
        <taxon>Pseudomonadati</taxon>
        <taxon>Campylobacterota</taxon>
        <taxon>Epsilonproteobacteria</taxon>
        <taxon>Campylobacterales</taxon>
        <taxon>Sulfurospirillaceae</taxon>
        <taxon>Sulfurospirillum</taxon>
    </lineage>
</organism>
<protein>
    <submittedName>
        <fullName evidence="5">Nitrate reductase accessory component NapL</fullName>
    </submittedName>
</protein>
<evidence type="ECO:0000313" key="6">
    <source>
        <dbReference type="Proteomes" id="UP000217349"/>
    </source>
</evidence>
<reference evidence="6" key="1">
    <citation type="submission" date="2017-09" db="EMBL/GenBank/DDBJ databases">
        <title>The complete genome of Sulfurospirillum sp. JPD-1.</title>
        <authorList>
            <person name="Goris T."/>
        </authorList>
    </citation>
    <scope>NUCLEOTIDE SEQUENCE [LARGE SCALE GENOMIC DNA]</scope>
    <source>
        <strain evidence="6">JPD-1</strain>
    </source>
</reference>
<dbReference type="InterPro" id="IPR015943">
    <property type="entry name" value="WD40/YVTN_repeat-like_dom_sf"/>
</dbReference>
<keyword evidence="1 3" id="KW-0853">WD repeat</keyword>